<gene>
    <name evidence="8" type="ORF">PR048_016109</name>
</gene>
<keyword evidence="9" id="KW-1185">Reference proteome</keyword>
<dbReference type="InterPro" id="IPR036259">
    <property type="entry name" value="MFS_trans_sf"/>
</dbReference>
<name>A0ABQ9HIU3_9NEOP</name>
<dbReference type="Pfam" id="PF03137">
    <property type="entry name" value="OATP"/>
    <property type="match status" value="1"/>
</dbReference>
<feature type="transmembrane region" description="Helical" evidence="7">
    <location>
        <begin position="42"/>
        <end position="60"/>
    </location>
</feature>
<feature type="transmembrane region" description="Helical" evidence="7">
    <location>
        <begin position="80"/>
        <end position="100"/>
    </location>
</feature>
<feature type="region of interest" description="Disordered" evidence="6">
    <location>
        <begin position="1"/>
        <end position="23"/>
    </location>
</feature>
<organism evidence="8 9">
    <name type="scientific">Dryococelus australis</name>
    <dbReference type="NCBI Taxonomy" id="614101"/>
    <lineage>
        <taxon>Eukaryota</taxon>
        <taxon>Metazoa</taxon>
        <taxon>Ecdysozoa</taxon>
        <taxon>Arthropoda</taxon>
        <taxon>Hexapoda</taxon>
        <taxon>Insecta</taxon>
        <taxon>Pterygota</taxon>
        <taxon>Neoptera</taxon>
        <taxon>Polyneoptera</taxon>
        <taxon>Phasmatodea</taxon>
        <taxon>Verophasmatodea</taxon>
        <taxon>Anareolatae</taxon>
        <taxon>Phasmatidae</taxon>
        <taxon>Eurycanthinae</taxon>
        <taxon>Dryococelus</taxon>
    </lineage>
</organism>
<protein>
    <recommendedName>
        <fullName evidence="10">Major facilitator superfamily (MFS) profile domain-containing protein</fullName>
    </recommendedName>
</protein>
<dbReference type="PANTHER" id="PTHR10924">
    <property type="entry name" value="MAJOR FACILITATOR SUPERFAMILY PROTEIN-RELATED"/>
    <property type="match status" value="1"/>
</dbReference>
<accession>A0ABQ9HIU3</accession>
<comment type="subcellular location">
    <subcellularLocation>
        <location evidence="1">Membrane</location>
        <topology evidence="1">Multi-pass membrane protein</topology>
    </subcellularLocation>
</comment>
<evidence type="ECO:0000256" key="5">
    <source>
        <dbReference type="ARBA" id="ARBA00023157"/>
    </source>
</evidence>
<dbReference type="InterPro" id="IPR049680">
    <property type="entry name" value="FLVCR1-2_SLC49-like"/>
</dbReference>
<evidence type="ECO:0000256" key="3">
    <source>
        <dbReference type="ARBA" id="ARBA00022989"/>
    </source>
</evidence>
<proteinExistence type="predicted"/>
<sequence>MCAVFRAAPPLPPSQAQASVKRQEEKPSYFTSLKSLVTNKNFLLLVVSYGINMGTFYAISTLLNQVLLLYFENSEADGGRIGFTMVLAGVFGSVLGGVVLDKTHRFK</sequence>
<reference evidence="8 9" key="1">
    <citation type="submission" date="2023-02" db="EMBL/GenBank/DDBJ databases">
        <title>LHISI_Scaffold_Assembly.</title>
        <authorList>
            <person name="Stuart O.P."/>
            <person name="Cleave R."/>
            <person name="Magrath M.J.L."/>
            <person name="Mikheyev A.S."/>
        </authorList>
    </citation>
    <scope>NUCLEOTIDE SEQUENCE [LARGE SCALE GENOMIC DNA]</scope>
    <source>
        <strain evidence="8">Daus_M_001</strain>
        <tissue evidence="8">Leg muscle</tissue>
    </source>
</reference>
<keyword evidence="3 7" id="KW-1133">Transmembrane helix</keyword>
<keyword evidence="5" id="KW-1015">Disulfide bond</keyword>
<dbReference type="Gene3D" id="1.20.1250.20">
    <property type="entry name" value="MFS general substrate transporter like domains"/>
    <property type="match status" value="1"/>
</dbReference>
<keyword evidence="2 7" id="KW-0812">Transmembrane</keyword>
<evidence type="ECO:0000313" key="9">
    <source>
        <dbReference type="Proteomes" id="UP001159363"/>
    </source>
</evidence>
<evidence type="ECO:0000256" key="1">
    <source>
        <dbReference type="ARBA" id="ARBA00004141"/>
    </source>
</evidence>
<dbReference type="SUPFAM" id="SSF103473">
    <property type="entry name" value="MFS general substrate transporter"/>
    <property type="match status" value="1"/>
</dbReference>
<evidence type="ECO:0008006" key="10">
    <source>
        <dbReference type="Google" id="ProtNLM"/>
    </source>
</evidence>
<dbReference type="EMBL" id="JARBHB010000005">
    <property type="protein sequence ID" value="KAJ8884252.1"/>
    <property type="molecule type" value="Genomic_DNA"/>
</dbReference>
<evidence type="ECO:0000313" key="8">
    <source>
        <dbReference type="EMBL" id="KAJ8884252.1"/>
    </source>
</evidence>
<keyword evidence="4 7" id="KW-0472">Membrane</keyword>
<dbReference type="PANTHER" id="PTHR10924:SF4">
    <property type="entry name" value="GH15861P"/>
    <property type="match status" value="1"/>
</dbReference>
<dbReference type="InterPro" id="IPR004156">
    <property type="entry name" value="OATP"/>
</dbReference>
<evidence type="ECO:0000256" key="6">
    <source>
        <dbReference type="SAM" id="MobiDB-lite"/>
    </source>
</evidence>
<dbReference type="Proteomes" id="UP001159363">
    <property type="component" value="Chromosome 4"/>
</dbReference>
<evidence type="ECO:0000256" key="2">
    <source>
        <dbReference type="ARBA" id="ARBA00022692"/>
    </source>
</evidence>
<comment type="caution">
    <text evidence="8">The sequence shown here is derived from an EMBL/GenBank/DDBJ whole genome shotgun (WGS) entry which is preliminary data.</text>
</comment>
<evidence type="ECO:0000256" key="7">
    <source>
        <dbReference type="SAM" id="Phobius"/>
    </source>
</evidence>
<evidence type="ECO:0000256" key="4">
    <source>
        <dbReference type="ARBA" id="ARBA00023136"/>
    </source>
</evidence>